<accession>A0ACA9LNM9</accession>
<dbReference type="EMBL" id="CAJVPM010006342">
    <property type="protein sequence ID" value="CAG8533915.1"/>
    <property type="molecule type" value="Genomic_DNA"/>
</dbReference>
<organism evidence="1 2">
    <name type="scientific">Scutellospora calospora</name>
    <dbReference type="NCBI Taxonomy" id="85575"/>
    <lineage>
        <taxon>Eukaryota</taxon>
        <taxon>Fungi</taxon>
        <taxon>Fungi incertae sedis</taxon>
        <taxon>Mucoromycota</taxon>
        <taxon>Glomeromycotina</taxon>
        <taxon>Glomeromycetes</taxon>
        <taxon>Diversisporales</taxon>
        <taxon>Gigasporaceae</taxon>
        <taxon>Scutellospora</taxon>
    </lineage>
</organism>
<gene>
    <name evidence="1" type="ORF">SCALOS_LOCUS4568</name>
</gene>
<dbReference type="Proteomes" id="UP000789860">
    <property type="component" value="Unassembled WGS sequence"/>
</dbReference>
<comment type="caution">
    <text evidence="1">The sequence shown here is derived from an EMBL/GenBank/DDBJ whole genome shotgun (WGS) entry which is preliminary data.</text>
</comment>
<proteinExistence type="predicted"/>
<reference evidence="1" key="1">
    <citation type="submission" date="2021-06" db="EMBL/GenBank/DDBJ databases">
        <authorList>
            <person name="Kallberg Y."/>
            <person name="Tangrot J."/>
            <person name="Rosling A."/>
        </authorList>
    </citation>
    <scope>NUCLEOTIDE SEQUENCE</scope>
    <source>
        <strain evidence="1">AU212A</strain>
    </source>
</reference>
<keyword evidence="2" id="KW-1185">Reference proteome</keyword>
<evidence type="ECO:0000313" key="1">
    <source>
        <dbReference type="EMBL" id="CAG8533915.1"/>
    </source>
</evidence>
<feature type="non-terminal residue" evidence="1">
    <location>
        <position position="1"/>
    </location>
</feature>
<name>A0ACA9LNM9_9GLOM</name>
<evidence type="ECO:0000313" key="2">
    <source>
        <dbReference type="Proteomes" id="UP000789860"/>
    </source>
</evidence>
<protein>
    <submittedName>
        <fullName evidence="1">1812_t:CDS:1</fullName>
    </submittedName>
</protein>
<sequence length="56" mass="6361">FVDAPEFHRGESLSSTRISPEVFLLDRNLAGSIPYLGFRCPGISPEQFLYYYAHPV</sequence>